<dbReference type="CDD" id="cd03443">
    <property type="entry name" value="PaaI_thioesterase"/>
    <property type="match status" value="1"/>
</dbReference>
<dbReference type="Proteomes" id="UP001387364">
    <property type="component" value="Chromosome"/>
</dbReference>
<dbReference type="InterPro" id="IPR029069">
    <property type="entry name" value="HotDog_dom_sf"/>
</dbReference>
<sequence length="134" mass="15076">MATTLELIKEDFKNNSFFQYIGFEIVEFEEDRVKIKLDIKEVLLNTNGTLHGGVYATMLDFIQGMLLRAVTKERCVTTNLTTHFLGSVSSGEIFAEAMILQLGYKLAFLEGEITDTDGRLLGKATGTFKIIREK</sequence>
<dbReference type="EMBL" id="CP147404">
    <property type="protein sequence ID" value="WXB93810.1"/>
    <property type="molecule type" value="Genomic_DNA"/>
</dbReference>
<evidence type="ECO:0000259" key="2">
    <source>
        <dbReference type="Pfam" id="PF03061"/>
    </source>
</evidence>
<evidence type="ECO:0000313" key="4">
    <source>
        <dbReference type="Proteomes" id="UP001387364"/>
    </source>
</evidence>
<name>A0ABZ2N946_9BACI</name>
<dbReference type="RefSeq" id="WP_338753322.1">
    <property type="nucleotide sequence ID" value="NZ_CP147404.1"/>
</dbReference>
<proteinExistence type="predicted"/>
<dbReference type="InterPro" id="IPR006683">
    <property type="entry name" value="Thioestr_dom"/>
</dbReference>
<dbReference type="NCBIfam" id="TIGR00369">
    <property type="entry name" value="unchar_dom_1"/>
    <property type="match status" value="1"/>
</dbReference>
<dbReference type="Gene3D" id="3.10.129.10">
    <property type="entry name" value="Hotdog Thioesterase"/>
    <property type="match status" value="1"/>
</dbReference>
<dbReference type="Pfam" id="PF03061">
    <property type="entry name" value="4HBT"/>
    <property type="match status" value="1"/>
</dbReference>
<protein>
    <submittedName>
        <fullName evidence="3">PaaI family thioesterase</fullName>
        <ecNumber evidence="3">3.1.2.-</ecNumber>
    </submittedName>
</protein>
<keyword evidence="1 3" id="KW-0378">Hydrolase</keyword>
<evidence type="ECO:0000256" key="1">
    <source>
        <dbReference type="ARBA" id="ARBA00022801"/>
    </source>
</evidence>
<gene>
    <name evidence="3" type="ORF">WDJ61_03930</name>
</gene>
<keyword evidence="4" id="KW-1185">Reference proteome</keyword>
<accession>A0ABZ2N946</accession>
<feature type="domain" description="Thioesterase" evidence="2">
    <location>
        <begin position="47"/>
        <end position="120"/>
    </location>
</feature>
<dbReference type="GO" id="GO:0016787">
    <property type="term" value="F:hydrolase activity"/>
    <property type="evidence" value="ECO:0007669"/>
    <property type="project" value="UniProtKB-KW"/>
</dbReference>
<dbReference type="PANTHER" id="PTHR43240">
    <property type="entry name" value="1,4-DIHYDROXY-2-NAPHTHOYL-COA THIOESTERASE 1"/>
    <property type="match status" value="1"/>
</dbReference>
<organism evidence="3 4">
    <name type="scientific">Bacillus kandeliae</name>
    <dbReference type="NCBI Taxonomy" id="3129297"/>
    <lineage>
        <taxon>Bacteria</taxon>
        <taxon>Bacillati</taxon>
        <taxon>Bacillota</taxon>
        <taxon>Bacilli</taxon>
        <taxon>Bacillales</taxon>
        <taxon>Bacillaceae</taxon>
        <taxon>Bacillus</taxon>
    </lineage>
</organism>
<dbReference type="EC" id="3.1.2.-" evidence="3"/>
<dbReference type="SUPFAM" id="SSF54637">
    <property type="entry name" value="Thioesterase/thiol ester dehydrase-isomerase"/>
    <property type="match status" value="1"/>
</dbReference>
<dbReference type="InterPro" id="IPR003736">
    <property type="entry name" value="PAAI_dom"/>
</dbReference>
<reference evidence="3 4" key="1">
    <citation type="submission" date="2024-02" db="EMBL/GenBank/DDBJ databases">
        <title>Seven novel Bacillus-like species.</title>
        <authorList>
            <person name="Liu G."/>
        </authorList>
    </citation>
    <scope>NUCLEOTIDE SEQUENCE [LARGE SCALE GENOMIC DNA]</scope>
    <source>
        <strain evidence="3 4">FJAT-52991</strain>
    </source>
</reference>
<evidence type="ECO:0000313" key="3">
    <source>
        <dbReference type="EMBL" id="WXB93810.1"/>
    </source>
</evidence>